<comment type="caution">
    <text evidence="1">The sequence shown here is derived from an EMBL/GenBank/DDBJ whole genome shotgun (WGS) entry which is preliminary data.</text>
</comment>
<dbReference type="Proteomes" id="UP000663874">
    <property type="component" value="Unassembled WGS sequence"/>
</dbReference>
<dbReference type="EMBL" id="CAJNOO010000123">
    <property type="protein sequence ID" value="CAF0815402.1"/>
    <property type="molecule type" value="Genomic_DNA"/>
</dbReference>
<sequence>MSIIHHHQFVSNLLRDGVSHAMIKILEEQRITDEDLQTIDRDDIEHLFKNEYGFTFRDRKRFWSSIQKFQPKNTHNNVVYIEAEDESPDIYEVNSIESPNYHLREQYIPLPSSSNIPSSVRIYNHSNTDIQNPIFGENSSSNSNDSLRKIAVSLPIYDAFIENSSPKSSANFEFKYPVELPRFSQKVTKAFEANDIETEWKTLIYELVQWILSTKANSLARRECQAIGETLFKKYPCIGKNGYRPWSRLCKCITRSLRKERTRKDSLHT</sequence>
<dbReference type="Proteomes" id="UP000663854">
    <property type="component" value="Unassembled WGS sequence"/>
</dbReference>
<name>A0A813MU81_9BILA</name>
<dbReference type="Proteomes" id="UP000663836">
    <property type="component" value="Unassembled WGS sequence"/>
</dbReference>
<dbReference type="EMBL" id="CAJNOL010000141">
    <property type="protein sequence ID" value="CAF0880458.1"/>
    <property type="molecule type" value="Genomic_DNA"/>
</dbReference>
<dbReference type="EMBL" id="CAJNOL010000139">
    <property type="protein sequence ID" value="CAF0878544.1"/>
    <property type="molecule type" value="Genomic_DNA"/>
</dbReference>
<dbReference type="Proteomes" id="UP000663864">
    <property type="component" value="Unassembled WGS sequence"/>
</dbReference>
<evidence type="ECO:0000313" key="7">
    <source>
        <dbReference type="EMBL" id="CAF3473623.1"/>
    </source>
</evidence>
<dbReference type="EMBL" id="CAJOAX010000003">
    <property type="protein sequence ID" value="CAF3473623.1"/>
    <property type="molecule type" value="Genomic_DNA"/>
</dbReference>
<evidence type="ECO:0000313" key="6">
    <source>
        <dbReference type="EMBL" id="CAF0880458.1"/>
    </source>
</evidence>
<dbReference type="EMBL" id="CAJNOT010000027">
    <property type="protein sequence ID" value="CAF0783964.1"/>
    <property type="molecule type" value="Genomic_DNA"/>
</dbReference>
<evidence type="ECO:0000313" key="9">
    <source>
        <dbReference type="EMBL" id="CAF3608510.1"/>
    </source>
</evidence>
<evidence type="ECO:0000313" key="3">
    <source>
        <dbReference type="EMBL" id="CAF0815402.1"/>
    </source>
</evidence>
<organism evidence="1 10">
    <name type="scientific">Rotaria sordida</name>
    <dbReference type="NCBI Taxonomy" id="392033"/>
    <lineage>
        <taxon>Eukaryota</taxon>
        <taxon>Metazoa</taxon>
        <taxon>Spiralia</taxon>
        <taxon>Gnathifera</taxon>
        <taxon>Rotifera</taxon>
        <taxon>Eurotatoria</taxon>
        <taxon>Bdelloidea</taxon>
        <taxon>Philodinida</taxon>
        <taxon>Philodinidae</taxon>
        <taxon>Rotaria</taxon>
    </lineage>
</organism>
<evidence type="ECO:0000313" key="8">
    <source>
        <dbReference type="EMBL" id="CAF3525646.1"/>
    </source>
</evidence>
<evidence type="ECO:0000313" key="5">
    <source>
        <dbReference type="EMBL" id="CAF0878544.1"/>
    </source>
</evidence>
<dbReference type="Proteomes" id="UP000663889">
    <property type="component" value="Unassembled WGS sequence"/>
</dbReference>
<proteinExistence type="predicted"/>
<keyword evidence="11" id="KW-1185">Reference proteome</keyword>
<dbReference type="EMBL" id="CAJOBD010000003">
    <property type="protein sequence ID" value="CAF3525646.1"/>
    <property type="molecule type" value="Genomic_DNA"/>
</dbReference>
<dbReference type="AlphaFoldDB" id="A0A813MU81"/>
<dbReference type="OrthoDB" id="6419603at2759"/>
<evidence type="ECO:0000313" key="4">
    <source>
        <dbReference type="EMBL" id="CAF0842790.1"/>
    </source>
</evidence>
<evidence type="ECO:0000313" key="2">
    <source>
        <dbReference type="EMBL" id="CAF0783964.1"/>
    </source>
</evidence>
<reference evidence="1" key="1">
    <citation type="submission" date="2021-02" db="EMBL/GenBank/DDBJ databases">
        <authorList>
            <person name="Nowell W R."/>
        </authorList>
    </citation>
    <scope>NUCLEOTIDE SEQUENCE</scope>
</reference>
<accession>A0A813MU81</accession>
<evidence type="ECO:0000313" key="10">
    <source>
        <dbReference type="Proteomes" id="UP000663854"/>
    </source>
</evidence>
<protein>
    <submittedName>
        <fullName evidence="1">Uncharacterized protein</fullName>
    </submittedName>
</protein>
<dbReference type="Proteomes" id="UP000663870">
    <property type="component" value="Unassembled WGS sequence"/>
</dbReference>
<dbReference type="EMBL" id="CAJNOH010000002">
    <property type="protein sequence ID" value="CAF0724562.1"/>
    <property type="molecule type" value="Genomic_DNA"/>
</dbReference>
<evidence type="ECO:0000313" key="11">
    <source>
        <dbReference type="Proteomes" id="UP000663870"/>
    </source>
</evidence>
<gene>
    <name evidence="9" type="ORF">FNK824_LOCUS3787</name>
    <name evidence="8" type="ORF">JBS370_LOCUS99</name>
    <name evidence="5" type="ORF">JXQ802_LOCUS8032</name>
    <name evidence="6" type="ORF">JXQ802_LOCUS8125</name>
    <name evidence="7" type="ORF">OTI717_LOCUS86</name>
    <name evidence="1" type="ORF">PYM288_LOCUS454</name>
    <name evidence="3" type="ORF">RFH988_LOCUS4653</name>
    <name evidence="4" type="ORF">SEV965_LOCUS2694</name>
    <name evidence="2" type="ORF">ZHD862_LOCUS1541</name>
</gene>
<dbReference type="EMBL" id="CAJNOU010000063">
    <property type="protein sequence ID" value="CAF0842790.1"/>
    <property type="molecule type" value="Genomic_DNA"/>
</dbReference>
<dbReference type="Proteomes" id="UP000663823">
    <property type="component" value="Unassembled WGS sequence"/>
</dbReference>
<dbReference type="Proteomes" id="UP000663882">
    <property type="component" value="Unassembled WGS sequence"/>
</dbReference>
<evidence type="ECO:0000313" key="1">
    <source>
        <dbReference type="EMBL" id="CAF0724562.1"/>
    </source>
</evidence>
<dbReference type="EMBL" id="CAJOBE010000262">
    <property type="protein sequence ID" value="CAF3608510.1"/>
    <property type="molecule type" value="Genomic_DNA"/>
</dbReference>